<reference evidence="2" key="1">
    <citation type="journal article" date="2023" name="J. Hazard. Mater.">
        <title>Anaerobic biodegradation of pyrene and benzo[a]pyrene by a new sulfate-reducing Desulforamulus aquiferis strain DSA.</title>
        <authorList>
            <person name="Zhang Z."/>
            <person name="Sun J."/>
            <person name="Gong X."/>
            <person name="Wang C."/>
            <person name="Wang H."/>
        </authorList>
    </citation>
    <scope>NUCLEOTIDE SEQUENCE</scope>
    <source>
        <strain evidence="2">DSA</strain>
    </source>
</reference>
<dbReference type="Pfam" id="PF08241">
    <property type="entry name" value="Methyltransf_11"/>
    <property type="match status" value="1"/>
</dbReference>
<evidence type="ECO:0000313" key="3">
    <source>
        <dbReference type="Proteomes" id="UP001172911"/>
    </source>
</evidence>
<comment type="caution">
    <text evidence="2">The sequence shown here is derived from an EMBL/GenBank/DDBJ whole genome shotgun (WGS) entry which is preliminary data.</text>
</comment>
<dbReference type="SUPFAM" id="SSF53335">
    <property type="entry name" value="S-adenosyl-L-methionine-dependent methyltransferases"/>
    <property type="match status" value="1"/>
</dbReference>
<dbReference type="Gene3D" id="3.40.50.150">
    <property type="entry name" value="Vaccinia Virus protein VP39"/>
    <property type="match status" value="1"/>
</dbReference>
<organism evidence="2 3">
    <name type="scientific">Desulforamulus aquiferis</name>
    <dbReference type="NCBI Taxonomy" id="1397668"/>
    <lineage>
        <taxon>Bacteria</taxon>
        <taxon>Bacillati</taxon>
        <taxon>Bacillota</taxon>
        <taxon>Clostridia</taxon>
        <taxon>Eubacteriales</taxon>
        <taxon>Peptococcaceae</taxon>
        <taxon>Desulforamulus</taxon>
    </lineage>
</organism>
<proteinExistence type="predicted"/>
<dbReference type="GO" id="GO:0032259">
    <property type="term" value="P:methylation"/>
    <property type="evidence" value="ECO:0007669"/>
    <property type="project" value="UniProtKB-KW"/>
</dbReference>
<dbReference type="PANTHER" id="PTHR43591:SF24">
    <property type="entry name" value="2-METHOXY-6-POLYPRENYL-1,4-BENZOQUINOL METHYLASE, MITOCHONDRIAL"/>
    <property type="match status" value="1"/>
</dbReference>
<dbReference type="PANTHER" id="PTHR43591">
    <property type="entry name" value="METHYLTRANSFERASE"/>
    <property type="match status" value="1"/>
</dbReference>
<evidence type="ECO:0000259" key="1">
    <source>
        <dbReference type="Pfam" id="PF08241"/>
    </source>
</evidence>
<dbReference type="InterPro" id="IPR013216">
    <property type="entry name" value="Methyltransf_11"/>
</dbReference>
<name>A0AAW7ZD70_9FIRM</name>
<reference evidence="2" key="2">
    <citation type="submission" date="2023-03" db="EMBL/GenBank/DDBJ databases">
        <authorList>
            <person name="Zhang Z."/>
        </authorList>
    </citation>
    <scope>NUCLEOTIDE SEQUENCE</scope>
    <source>
        <strain evidence="2">DSA</strain>
    </source>
</reference>
<keyword evidence="2" id="KW-0489">Methyltransferase</keyword>
<dbReference type="InterPro" id="IPR029063">
    <property type="entry name" value="SAM-dependent_MTases_sf"/>
</dbReference>
<feature type="domain" description="Methyltransferase type 11" evidence="1">
    <location>
        <begin position="55"/>
        <end position="146"/>
    </location>
</feature>
<dbReference type="GO" id="GO:0008757">
    <property type="term" value="F:S-adenosylmethionine-dependent methyltransferase activity"/>
    <property type="evidence" value="ECO:0007669"/>
    <property type="project" value="InterPro"/>
</dbReference>
<dbReference type="Proteomes" id="UP001172911">
    <property type="component" value="Unassembled WGS sequence"/>
</dbReference>
<keyword evidence="2" id="KW-0808">Transferase</keyword>
<sequence length="212" mass="24648">MLKRGKVFVNNTWNKVIYKIWSPIYDSIFKGLFFNVRKQIFNEISFKKEDKILFVGVGTGADIELIDHDNLDITAIDFSPDMLNKARAKFNISSVNFLEMDAQDMNFKNESFDYVFAHLVLSVVPNADKCFQEMVRVLKPEGKIIIFDKFAPKNKQLSLPKKLLRPIIGILGTDIGLNFEKIYYRNNQKLKIEEDVPAMLNGMYRKIIIRKI</sequence>
<gene>
    <name evidence="2" type="ORF">P6N53_07185</name>
</gene>
<dbReference type="EMBL" id="JARPTC010000009">
    <property type="protein sequence ID" value="MDO7786996.1"/>
    <property type="molecule type" value="Genomic_DNA"/>
</dbReference>
<dbReference type="AlphaFoldDB" id="A0AAW7ZD70"/>
<keyword evidence="3" id="KW-1185">Reference proteome</keyword>
<evidence type="ECO:0000313" key="2">
    <source>
        <dbReference type="EMBL" id="MDO7786996.1"/>
    </source>
</evidence>
<accession>A0AAW7ZD70</accession>
<protein>
    <submittedName>
        <fullName evidence="2">Class I SAM-dependent methyltransferase</fullName>
    </submittedName>
</protein>
<dbReference type="CDD" id="cd02440">
    <property type="entry name" value="AdoMet_MTases"/>
    <property type="match status" value="1"/>
</dbReference>